<dbReference type="EMBL" id="JANHAX010000005">
    <property type="protein sequence ID" value="MDQ2091266.1"/>
    <property type="molecule type" value="Genomic_DNA"/>
</dbReference>
<sequence length="731" mass="81548" precursor="true">MTPDVAFLSTALRRVLATVLLWIALPMSAPAQTPPAPDPAPAAVLVADQVFLDGKTRLVAQGNVEALHGDVRIKARSISYDRTEDRLVIEGPITITKGEDVVVLANQAEMDRGFENALLTGARMVLSQQLQLAALQLNRVNGRFNQMYKAAVTACRVCENGRPPLWQIRARKVIHDQDERQLYFENAQLRVMDVPIFYLPRLRLPDPTLDRATGFLIPELRGTSQLGTGIKIPYFIRIGDHRDLTLTPYLSPNTRTLEFRYRQAFRRGRIQFSGAFTDDTLTTRDYRGYLFGEGLFDLERDFQLSFGIELVSDKSYLLDYGYSDKERLENDISVTRVRRDEFFRGAVRHFHTLRVGEDASTMPSIIGDLSYERRYFPRALGGEVRLSTDLHSHLRYSRVAVDGPDADTVVDGRDVTRLNAQATWLGNWTIGPGLRAGIQAGVAFDQFYTGDDLALPHQATQVTPMAAVTLRWPWHRQTATGATHVIEPMLMLAWTGGNHPAVANDESTRVEFDEGNLLSLSRFPAADRRERGLLAAYGLNWTRFGAKGLHTGLTLGQIVRERPDNNFSLTSGLRGTTSDLLVAGYVKSADGLSLVGRALFDANLELAKGEARGSWQTPRLALGASYVWLGPDPFEDRPNTVSEWSLDGLYRMSRHWSGSANVRYDVVSSTTAEAGLGLQYRNECVEVELSVSRRFTSSVILTPSTDFGFTIGLKGFSAKTSDRSYTRRCKN</sequence>
<name>A0AAE4B7A4_9RHOB</name>
<reference evidence="3" key="1">
    <citation type="submission" date="2022-07" db="EMBL/GenBank/DDBJ databases">
        <authorList>
            <person name="Otstavnykh N."/>
            <person name="Isaeva M."/>
            <person name="Bystritskaya E."/>
        </authorList>
    </citation>
    <scope>NUCLEOTIDE SEQUENCE</scope>
    <source>
        <strain evidence="3">KCTC 52189</strain>
    </source>
</reference>
<dbReference type="RefSeq" id="WP_306736563.1">
    <property type="nucleotide sequence ID" value="NZ_JANHAX010000005.1"/>
</dbReference>
<dbReference type="InterPro" id="IPR050218">
    <property type="entry name" value="LptD"/>
</dbReference>
<keyword evidence="1" id="KW-0998">Cell outer membrane</keyword>
<dbReference type="InterPro" id="IPR020889">
    <property type="entry name" value="LipoPS_assembly_LptD"/>
</dbReference>
<keyword evidence="4" id="KW-1185">Reference proteome</keyword>
<dbReference type="Proteomes" id="UP001226762">
    <property type="component" value="Unassembled WGS sequence"/>
</dbReference>
<organism evidence="3 4">
    <name type="scientific">Marimonas arenosa</name>
    <dbReference type="NCBI Taxonomy" id="1795305"/>
    <lineage>
        <taxon>Bacteria</taxon>
        <taxon>Pseudomonadati</taxon>
        <taxon>Pseudomonadota</taxon>
        <taxon>Alphaproteobacteria</taxon>
        <taxon>Rhodobacterales</taxon>
        <taxon>Paracoccaceae</taxon>
        <taxon>Marimonas</taxon>
    </lineage>
</organism>
<dbReference type="GO" id="GO:0043165">
    <property type="term" value="P:Gram-negative-bacterium-type cell outer membrane assembly"/>
    <property type="evidence" value="ECO:0007669"/>
    <property type="project" value="UniProtKB-UniRule"/>
</dbReference>
<accession>A0AAE4B7A4</accession>
<dbReference type="Pfam" id="PF04453">
    <property type="entry name" value="LptD"/>
    <property type="match status" value="1"/>
</dbReference>
<comment type="subcellular location">
    <subcellularLocation>
        <location evidence="1">Cell outer membrane</location>
    </subcellularLocation>
</comment>
<dbReference type="PANTHER" id="PTHR30189:SF1">
    <property type="entry name" value="LPS-ASSEMBLY PROTEIN LPTD"/>
    <property type="match status" value="1"/>
</dbReference>
<feature type="chain" id="PRO_5041752078" description="LPS-assembly protein LptD" evidence="1">
    <location>
        <begin position="32"/>
        <end position="731"/>
    </location>
</feature>
<gene>
    <name evidence="1 3" type="primary">lptD</name>
    <name evidence="3" type="ORF">NO357_15305</name>
</gene>
<evidence type="ECO:0000259" key="2">
    <source>
        <dbReference type="Pfam" id="PF04453"/>
    </source>
</evidence>
<comment type="caution">
    <text evidence="3">The sequence shown here is derived from an EMBL/GenBank/DDBJ whole genome shotgun (WGS) entry which is preliminary data.</text>
</comment>
<feature type="signal peptide" evidence="1">
    <location>
        <begin position="1"/>
        <end position="31"/>
    </location>
</feature>
<keyword evidence="1" id="KW-0732">Signal</keyword>
<comment type="similarity">
    <text evidence="1">Belongs to the LptD family.</text>
</comment>
<dbReference type="PANTHER" id="PTHR30189">
    <property type="entry name" value="LPS-ASSEMBLY PROTEIN"/>
    <property type="match status" value="1"/>
</dbReference>
<evidence type="ECO:0000313" key="3">
    <source>
        <dbReference type="EMBL" id="MDQ2091266.1"/>
    </source>
</evidence>
<dbReference type="HAMAP" id="MF_01411">
    <property type="entry name" value="LPS_assembly_LptD"/>
    <property type="match status" value="1"/>
</dbReference>
<dbReference type="GO" id="GO:1990351">
    <property type="term" value="C:transporter complex"/>
    <property type="evidence" value="ECO:0007669"/>
    <property type="project" value="TreeGrafter"/>
</dbReference>
<evidence type="ECO:0000256" key="1">
    <source>
        <dbReference type="HAMAP-Rule" id="MF_01411"/>
    </source>
</evidence>
<comment type="subunit">
    <text evidence="1">Component of the lipopolysaccharide transport and assembly complex.</text>
</comment>
<comment type="caution">
    <text evidence="1">Lacks conserved residue(s) required for the propagation of feature annotation.</text>
</comment>
<dbReference type="InterPro" id="IPR007543">
    <property type="entry name" value="LptD_C"/>
</dbReference>
<evidence type="ECO:0000313" key="4">
    <source>
        <dbReference type="Proteomes" id="UP001226762"/>
    </source>
</evidence>
<feature type="domain" description="LptD C-terminal" evidence="2">
    <location>
        <begin position="287"/>
        <end position="656"/>
    </location>
</feature>
<dbReference type="GO" id="GO:0015920">
    <property type="term" value="P:lipopolysaccharide transport"/>
    <property type="evidence" value="ECO:0007669"/>
    <property type="project" value="InterPro"/>
</dbReference>
<keyword evidence="1" id="KW-0472">Membrane</keyword>
<dbReference type="AlphaFoldDB" id="A0AAE4B7A4"/>
<comment type="function">
    <text evidence="1">Involved in the assembly of lipopolysaccharide (LPS) at the surface of the outer membrane.</text>
</comment>
<dbReference type="GO" id="GO:0009279">
    <property type="term" value="C:cell outer membrane"/>
    <property type="evidence" value="ECO:0007669"/>
    <property type="project" value="UniProtKB-SubCell"/>
</dbReference>
<proteinExistence type="inferred from homology"/>
<reference evidence="3" key="2">
    <citation type="submission" date="2023-02" db="EMBL/GenBank/DDBJ databases">
        <title>'Rhodoalgimonas zhirmunskyi' gen. nov., isolated from a red alga.</title>
        <authorList>
            <person name="Nedashkovskaya O.I."/>
            <person name="Otstavnykh N.Y."/>
            <person name="Bystritskaya E.P."/>
            <person name="Balabanova L.A."/>
            <person name="Isaeva M.P."/>
        </authorList>
    </citation>
    <scope>NUCLEOTIDE SEQUENCE</scope>
    <source>
        <strain evidence="3">KCTC 52189</strain>
    </source>
</reference>
<protein>
    <recommendedName>
        <fullName evidence="1">LPS-assembly protein LptD</fullName>
    </recommendedName>
</protein>